<evidence type="ECO:0000256" key="6">
    <source>
        <dbReference type="ARBA" id="ARBA00023242"/>
    </source>
</evidence>
<feature type="domain" description="C2H2-type" evidence="9">
    <location>
        <begin position="409"/>
        <end position="436"/>
    </location>
</feature>
<accession>A0AAJ7T2U6</accession>
<dbReference type="InterPro" id="IPR036236">
    <property type="entry name" value="Znf_C2H2_sf"/>
</dbReference>
<evidence type="ECO:0000256" key="7">
    <source>
        <dbReference type="PROSITE-ProRule" id="PRU00042"/>
    </source>
</evidence>
<dbReference type="Pfam" id="PF13894">
    <property type="entry name" value="zf-C2H2_4"/>
    <property type="match status" value="1"/>
</dbReference>
<dbReference type="RefSeq" id="XP_032810274.1">
    <property type="nucleotide sequence ID" value="XM_032954383.1"/>
</dbReference>
<gene>
    <name evidence="11 12" type="primary">LOC116942446</name>
</gene>
<comment type="subcellular location">
    <subcellularLocation>
        <location evidence="1">Nucleus</location>
    </subcellularLocation>
</comment>
<evidence type="ECO:0000259" key="9">
    <source>
        <dbReference type="PROSITE" id="PS50157"/>
    </source>
</evidence>
<dbReference type="PROSITE" id="PS50157">
    <property type="entry name" value="ZINC_FINGER_C2H2_2"/>
    <property type="match status" value="6"/>
</dbReference>
<name>A0AAJ7T2U6_PETMA</name>
<keyword evidence="3" id="KW-0677">Repeat</keyword>
<evidence type="ECO:0000256" key="3">
    <source>
        <dbReference type="ARBA" id="ARBA00022737"/>
    </source>
</evidence>
<dbReference type="Gene3D" id="3.30.160.60">
    <property type="entry name" value="Classic Zinc Finger"/>
    <property type="match status" value="6"/>
</dbReference>
<keyword evidence="5" id="KW-0862">Zinc</keyword>
<dbReference type="GO" id="GO:0008270">
    <property type="term" value="F:zinc ion binding"/>
    <property type="evidence" value="ECO:0007669"/>
    <property type="project" value="UniProtKB-KW"/>
</dbReference>
<dbReference type="GO" id="GO:0010468">
    <property type="term" value="P:regulation of gene expression"/>
    <property type="evidence" value="ECO:0007669"/>
    <property type="project" value="TreeGrafter"/>
</dbReference>
<dbReference type="GeneID" id="116942446"/>
<feature type="region of interest" description="Disordered" evidence="8">
    <location>
        <begin position="193"/>
        <end position="220"/>
    </location>
</feature>
<dbReference type="FunFam" id="3.30.160.60:FF:002343">
    <property type="entry name" value="Zinc finger protein 33A"/>
    <property type="match status" value="1"/>
</dbReference>
<dbReference type="FunFam" id="3.30.160.60:FF:000710">
    <property type="entry name" value="Zinc finger protein 768"/>
    <property type="match status" value="1"/>
</dbReference>
<feature type="domain" description="C2H2-type" evidence="9">
    <location>
        <begin position="381"/>
        <end position="408"/>
    </location>
</feature>
<keyword evidence="10" id="KW-1185">Reference proteome</keyword>
<dbReference type="Proteomes" id="UP001318040">
    <property type="component" value="Chromosome 1"/>
</dbReference>
<sequence length="563" mass="62584">MACAVATPVLEPSGNFPAWLEAQGVNAEVARAMDSELGIRDYGVLRACVGDGLVRAELLSTARDRLPFGFYAVLRQVVKALQGAEHHDAGTPCWDDATAAVTSSPGDVTLGGLVDVLLALFSGLSRELLLSVRRLGTMENVGAVDVDSHLISPEDNVVDETGEDAAHDEAGGNADWQREVISPRQTLQMIKVEESADDDGERPTSSAEDSDPITVLRNLKTEPFDGKSTIEDFPRFVHQEETSFQGLGICVENSTKVGTHPQANQLQRMDNETQDDTDEFDRSQSTKCSTEAFSGHCSNEEEMPNRNAFLPSDEQGFAFENHEPFDFQSCAQWPTTSGSLNKGVDVAAEKKPYQCAVCEKRFAQNCLLKYHQRMHTGEKPFRCKMCDHSFTQSSHLKAHQRTHTGEKPYQCSLCSQSFSRSRNLKAHQHTHTGKKPYKCELCSKSFLRSDSLKTHQRKHTGEKPYKCTVCNQTFVKNYHLKVHECMHTGEKSFKCSMCSKSFLRSDSLKSHQRTHARARSPTSAGWAIRASRSQSLNIHQFMHAVGTSYDARRPLKPSCAVQF</sequence>
<dbReference type="RefSeq" id="XP_032810283.1">
    <property type="nucleotide sequence ID" value="XM_032954392.1"/>
</dbReference>
<evidence type="ECO:0000256" key="8">
    <source>
        <dbReference type="SAM" id="MobiDB-lite"/>
    </source>
</evidence>
<dbReference type="Pfam" id="PF00096">
    <property type="entry name" value="zf-C2H2"/>
    <property type="match status" value="5"/>
</dbReference>
<feature type="domain" description="C2H2-type" evidence="9">
    <location>
        <begin position="437"/>
        <end position="464"/>
    </location>
</feature>
<evidence type="ECO:0000256" key="2">
    <source>
        <dbReference type="ARBA" id="ARBA00022723"/>
    </source>
</evidence>
<dbReference type="InterPro" id="IPR013087">
    <property type="entry name" value="Znf_C2H2_type"/>
</dbReference>
<evidence type="ECO:0000256" key="1">
    <source>
        <dbReference type="ARBA" id="ARBA00004123"/>
    </source>
</evidence>
<keyword evidence="4 7" id="KW-0863">Zinc-finger</keyword>
<feature type="domain" description="C2H2-type" evidence="9">
    <location>
        <begin position="493"/>
        <end position="520"/>
    </location>
</feature>
<dbReference type="AlphaFoldDB" id="A0AAJ7T2U6"/>
<dbReference type="SUPFAM" id="SSF57667">
    <property type="entry name" value="beta-beta-alpha zinc fingers"/>
    <property type="match status" value="4"/>
</dbReference>
<dbReference type="FunFam" id="3.30.160.60:FF:000358">
    <property type="entry name" value="zinc finger protein 24"/>
    <property type="match status" value="1"/>
</dbReference>
<proteinExistence type="predicted"/>
<keyword evidence="2" id="KW-0479">Metal-binding</keyword>
<evidence type="ECO:0000313" key="10">
    <source>
        <dbReference type="Proteomes" id="UP001318040"/>
    </source>
</evidence>
<dbReference type="PANTHER" id="PTHR16515">
    <property type="entry name" value="PR DOMAIN ZINC FINGER PROTEIN"/>
    <property type="match status" value="1"/>
</dbReference>
<dbReference type="GO" id="GO:0005634">
    <property type="term" value="C:nucleus"/>
    <property type="evidence" value="ECO:0007669"/>
    <property type="project" value="UniProtKB-SubCell"/>
</dbReference>
<dbReference type="SMART" id="SM00355">
    <property type="entry name" value="ZnF_C2H2"/>
    <property type="match status" value="6"/>
</dbReference>
<evidence type="ECO:0000256" key="5">
    <source>
        <dbReference type="ARBA" id="ARBA00022833"/>
    </source>
</evidence>
<protein>
    <submittedName>
        <fullName evidence="11 12">Zinc finger and SCAN domain-containing protein 2-like isoform X1</fullName>
    </submittedName>
</protein>
<feature type="domain" description="C2H2-type" evidence="9">
    <location>
        <begin position="465"/>
        <end position="492"/>
    </location>
</feature>
<dbReference type="FunFam" id="3.30.160.60:FF:000912">
    <property type="entry name" value="Zinc finger protein 660"/>
    <property type="match status" value="1"/>
</dbReference>
<dbReference type="PANTHER" id="PTHR16515:SF57">
    <property type="entry name" value="ZINC FINGER PROTEIN 154-LIKE"/>
    <property type="match status" value="1"/>
</dbReference>
<dbReference type="FunFam" id="3.30.160.60:FF:000690">
    <property type="entry name" value="Zinc finger protein 354C"/>
    <property type="match status" value="1"/>
</dbReference>
<dbReference type="InterPro" id="IPR050331">
    <property type="entry name" value="Zinc_finger"/>
</dbReference>
<dbReference type="PROSITE" id="PS00028">
    <property type="entry name" value="ZINC_FINGER_C2H2_1"/>
    <property type="match status" value="6"/>
</dbReference>
<feature type="domain" description="C2H2-type" evidence="9">
    <location>
        <begin position="353"/>
        <end position="380"/>
    </location>
</feature>
<dbReference type="FunFam" id="3.30.160.60:FF:000446">
    <property type="entry name" value="Zinc finger protein"/>
    <property type="match status" value="1"/>
</dbReference>
<evidence type="ECO:0000256" key="4">
    <source>
        <dbReference type="ARBA" id="ARBA00022771"/>
    </source>
</evidence>
<dbReference type="KEGG" id="pmrn:116942446"/>
<reference evidence="10" key="2">
    <citation type="submission" date="2025-05" db="UniProtKB">
        <authorList>
            <consortium name="RefSeq"/>
        </authorList>
    </citation>
    <scope>NUCLEOTIDE SEQUENCE [LARGE SCALE GENOMIC DNA]</scope>
</reference>
<reference evidence="11 12" key="1">
    <citation type="submission" date="2025-04" db="UniProtKB">
        <authorList>
            <consortium name="RefSeq"/>
        </authorList>
    </citation>
    <scope>IDENTIFICATION</scope>
    <source>
        <tissue evidence="11 12">Sperm</tissue>
    </source>
</reference>
<keyword evidence="6" id="KW-0539">Nucleus</keyword>
<evidence type="ECO:0000313" key="11">
    <source>
        <dbReference type="RefSeq" id="XP_032810274.1"/>
    </source>
</evidence>
<organism evidence="10 12">
    <name type="scientific">Petromyzon marinus</name>
    <name type="common">Sea lamprey</name>
    <dbReference type="NCBI Taxonomy" id="7757"/>
    <lineage>
        <taxon>Eukaryota</taxon>
        <taxon>Metazoa</taxon>
        <taxon>Chordata</taxon>
        <taxon>Craniata</taxon>
        <taxon>Vertebrata</taxon>
        <taxon>Cyclostomata</taxon>
        <taxon>Hyperoartia</taxon>
        <taxon>Petromyzontiformes</taxon>
        <taxon>Petromyzontidae</taxon>
        <taxon>Petromyzon</taxon>
    </lineage>
</organism>
<evidence type="ECO:0000313" key="12">
    <source>
        <dbReference type="RefSeq" id="XP_032810283.1"/>
    </source>
</evidence>